<dbReference type="CDD" id="cd12105">
    <property type="entry name" value="HmuY"/>
    <property type="match status" value="1"/>
</dbReference>
<evidence type="ECO:0008006" key="5">
    <source>
        <dbReference type="Google" id="ProtNLM"/>
    </source>
</evidence>
<feature type="signal peptide" evidence="2">
    <location>
        <begin position="1"/>
        <end position="21"/>
    </location>
</feature>
<evidence type="ECO:0000313" key="4">
    <source>
        <dbReference type="Proteomes" id="UP000248536"/>
    </source>
</evidence>
<organism evidence="3 4">
    <name type="scientific">Flagellimonas maritima</name>
    <dbReference type="NCBI Taxonomy" id="1383885"/>
    <lineage>
        <taxon>Bacteria</taxon>
        <taxon>Pseudomonadati</taxon>
        <taxon>Bacteroidota</taxon>
        <taxon>Flavobacteriia</taxon>
        <taxon>Flavobacteriales</taxon>
        <taxon>Flavobacteriaceae</taxon>
        <taxon>Flagellimonas</taxon>
    </lineage>
</organism>
<dbReference type="PROSITE" id="PS51257">
    <property type="entry name" value="PROKAR_LIPOPROTEIN"/>
    <property type="match status" value="1"/>
</dbReference>
<name>A0A2Z4LQA3_9FLAO</name>
<protein>
    <recommendedName>
        <fullName evidence="5">HmuY protein</fullName>
    </recommendedName>
</protein>
<gene>
    <name evidence="3" type="ORF">HME9304_00918</name>
</gene>
<keyword evidence="2" id="KW-0732">Signal</keyword>
<evidence type="ECO:0000256" key="1">
    <source>
        <dbReference type="SAM" id="MobiDB-lite"/>
    </source>
</evidence>
<evidence type="ECO:0000256" key="2">
    <source>
        <dbReference type="SAM" id="SignalP"/>
    </source>
</evidence>
<proteinExistence type="predicted"/>
<dbReference type="KEGG" id="spon:HME9304_00918"/>
<keyword evidence="4" id="KW-1185">Reference proteome</keyword>
<dbReference type="InterPro" id="IPR025921">
    <property type="entry name" value="HmuY"/>
</dbReference>
<reference evidence="3 4" key="1">
    <citation type="submission" date="2018-06" db="EMBL/GenBank/DDBJ databases">
        <title>Spongiibacterium sp. HME9304 Genome sequencing and assembly.</title>
        <authorList>
            <person name="Kang H."/>
            <person name="Kim H."/>
            <person name="Joh K."/>
        </authorList>
    </citation>
    <scope>NUCLEOTIDE SEQUENCE [LARGE SCALE GENOMIC DNA]</scope>
    <source>
        <strain evidence="3 4">HME9304</strain>
    </source>
</reference>
<evidence type="ECO:0000313" key="3">
    <source>
        <dbReference type="EMBL" id="AWX43920.1"/>
    </source>
</evidence>
<dbReference type="RefSeq" id="WP_112377441.1">
    <property type="nucleotide sequence ID" value="NZ_CP030104.1"/>
</dbReference>
<feature type="region of interest" description="Disordered" evidence="1">
    <location>
        <begin position="29"/>
        <end position="54"/>
    </location>
</feature>
<sequence>MKISLKLFTLLLISFVFFSCSDDDDSPELEAVESKTASNIPAPQTGGQGQGEISGEFTKFSFETGAVTTSDTEWDLAFRGTSIAVNGGTATGTNDEPTRNGNGGIAIETGTFASVTSADGLTFAQDADGAYAIPAGSDNGWYNYNFMTNILSPIPGKIFVVRTHDGKYAKVEFLSYYRDAPSDITPDIAQNDLRFYTFQYVYNPNEGETSLTVQ</sequence>
<dbReference type="EMBL" id="CP030104">
    <property type="protein sequence ID" value="AWX43920.1"/>
    <property type="molecule type" value="Genomic_DNA"/>
</dbReference>
<dbReference type="OrthoDB" id="5510929at2"/>
<feature type="chain" id="PRO_5016243495" description="HmuY protein" evidence="2">
    <location>
        <begin position="22"/>
        <end position="214"/>
    </location>
</feature>
<dbReference type="Pfam" id="PF14064">
    <property type="entry name" value="HmuY"/>
    <property type="match status" value="1"/>
</dbReference>
<dbReference type="AlphaFoldDB" id="A0A2Z4LQA3"/>
<accession>A0A2Z4LQA3</accession>
<dbReference type="Proteomes" id="UP000248536">
    <property type="component" value="Chromosome"/>
</dbReference>